<gene>
    <name evidence="2" type="ORF">ACEZDE_19470</name>
</gene>
<organism evidence="2 3">
    <name type="scientific">Streptacidiphilus cavernicola</name>
    <dbReference type="NCBI Taxonomy" id="3342716"/>
    <lineage>
        <taxon>Bacteria</taxon>
        <taxon>Bacillati</taxon>
        <taxon>Actinomycetota</taxon>
        <taxon>Actinomycetes</taxon>
        <taxon>Kitasatosporales</taxon>
        <taxon>Streptomycetaceae</taxon>
        <taxon>Streptacidiphilus</taxon>
    </lineage>
</organism>
<comment type="caution">
    <text evidence="2">The sequence shown here is derived from an EMBL/GenBank/DDBJ whole genome shotgun (WGS) entry which is preliminary data.</text>
</comment>
<feature type="compositionally biased region" description="Low complexity" evidence="1">
    <location>
        <begin position="89"/>
        <end position="99"/>
    </location>
</feature>
<dbReference type="EMBL" id="JBHFAB010000013">
    <property type="protein sequence ID" value="MFC1418797.1"/>
    <property type="molecule type" value="Genomic_DNA"/>
</dbReference>
<sequence>MGITRKILSFTTMGAVDFRSDKERIAHNTGITAREGRRAARGTTAQRITALASPAPGQAPQNLAQAMGSWSDLAEYRRQRQNRNSVQLPAPGGAEQTEPAAPPAPVAERLAQLRQLQIAGQISDGEYDQARARILDQL</sequence>
<name>A0ABV6VYF6_9ACTN</name>
<evidence type="ECO:0000313" key="2">
    <source>
        <dbReference type="EMBL" id="MFC1418797.1"/>
    </source>
</evidence>
<proteinExistence type="predicted"/>
<evidence type="ECO:0000313" key="3">
    <source>
        <dbReference type="Proteomes" id="UP001592531"/>
    </source>
</evidence>
<accession>A0ABV6VYF6</accession>
<evidence type="ECO:0000256" key="1">
    <source>
        <dbReference type="SAM" id="MobiDB-lite"/>
    </source>
</evidence>
<keyword evidence="3" id="KW-1185">Reference proteome</keyword>
<dbReference type="RefSeq" id="WP_380537593.1">
    <property type="nucleotide sequence ID" value="NZ_JBHFAB010000013.1"/>
</dbReference>
<dbReference type="Proteomes" id="UP001592531">
    <property type="component" value="Unassembled WGS sequence"/>
</dbReference>
<protein>
    <recommendedName>
        <fullName evidence="4">SHOCT domain-containing protein</fullName>
    </recommendedName>
</protein>
<evidence type="ECO:0008006" key="4">
    <source>
        <dbReference type="Google" id="ProtNLM"/>
    </source>
</evidence>
<feature type="region of interest" description="Disordered" evidence="1">
    <location>
        <begin position="78"/>
        <end position="104"/>
    </location>
</feature>
<reference evidence="2 3" key="1">
    <citation type="submission" date="2024-09" db="EMBL/GenBank/DDBJ databases">
        <authorList>
            <person name="Lee S.D."/>
        </authorList>
    </citation>
    <scope>NUCLEOTIDE SEQUENCE [LARGE SCALE GENOMIC DNA]</scope>
    <source>
        <strain evidence="2 3">N8-3</strain>
    </source>
</reference>